<dbReference type="Gene3D" id="3.40.250.10">
    <property type="entry name" value="Rhodanese-like domain"/>
    <property type="match status" value="1"/>
</dbReference>
<comment type="caution">
    <text evidence="3">The sequence shown here is derived from an EMBL/GenBank/DDBJ whole genome shotgun (WGS) entry which is preliminary data.</text>
</comment>
<dbReference type="PROSITE" id="PS51257">
    <property type="entry name" value="PROKAR_LIPOPROTEIN"/>
    <property type="match status" value="1"/>
</dbReference>
<dbReference type="PROSITE" id="PS50206">
    <property type="entry name" value="RHODANESE_3"/>
    <property type="match status" value="1"/>
</dbReference>
<reference evidence="3 4" key="1">
    <citation type="submission" date="2020-04" db="EMBL/GenBank/DDBJ databases">
        <authorList>
            <person name="Yoon J."/>
        </authorList>
    </citation>
    <scope>NUCLEOTIDE SEQUENCE [LARGE SCALE GENOMIC DNA]</scope>
    <source>
        <strain evidence="3 4">DJ-13</strain>
    </source>
</reference>
<dbReference type="InterPro" id="IPR050229">
    <property type="entry name" value="GlpE_sulfurtransferase"/>
</dbReference>
<dbReference type="SMART" id="SM00450">
    <property type="entry name" value="RHOD"/>
    <property type="match status" value="1"/>
</dbReference>
<feature type="signal peptide" evidence="1">
    <location>
        <begin position="1"/>
        <end position="26"/>
    </location>
</feature>
<protein>
    <submittedName>
        <fullName evidence="3">Rhodanese-like domain-containing protein</fullName>
    </submittedName>
</protein>
<dbReference type="SUPFAM" id="SSF52821">
    <property type="entry name" value="Rhodanese/Cell cycle control phosphatase"/>
    <property type="match status" value="1"/>
</dbReference>
<feature type="chain" id="PRO_5047425819" evidence="1">
    <location>
        <begin position="27"/>
        <end position="126"/>
    </location>
</feature>
<organism evidence="3 4">
    <name type="scientific">Croceivirga thetidis</name>
    <dbReference type="NCBI Taxonomy" id="2721623"/>
    <lineage>
        <taxon>Bacteria</taxon>
        <taxon>Pseudomonadati</taxon>
        <taxon>Bacteroidota</taxon>
        <taxon>Flavobacteriia</taxon>
        <taxon>Flavobacteriales</taxon>
        <taxon>Flavobacteriaceae</taxon>
        <taxon>Croceivirga</taxon>
    </lineage>
</organism>
<keyword evidence="4" id="KW-1185">Reference proteome</keyword>
<evidence type="ECO:0000313" key="3">
    <source>
        <dbReference type="EMBL" id="NKI30899.1"/>
    </source>
</evidence>
<sequence length="126" mass="14357">MKSKYHLLTFLLSLSLFFGCQSQQEAKITKIDKTYLKENVIGKQVQLVDVRTAEEYEVGRIGDAVNFNVVQGDEFLEQIKTLDKSKPVYLYCKAGGRSNRAAELLKAEGFTQIFDYSGGYNDWVQE</sequence>
<accession>A0ABX1GMP6</accession>
<dbReference type="CDD" id="cd00158">
    <property type="entry name" value="RHOD"/>
    <property type="match status" value="1"/>
</dbReference>
<dbReference type="PANTHER" id="PTHR43031">
    <property type="entry name" value="FAD-DEPENDENT OXIDOREDUCTASE"/>
    <property type="match status" value="1"/>
</dbReference>
<evidence type="ECO:0000259" key="2">
    <source>
        <dbReference type="PROSITE" id="PS50206"/>
    </source>
</evidence>
<dbReference type="InterPro" id="IPR036873">
    <property type="entry name" value="Rhodanese-like_dom_sf"/>
</dbReference>
<dbReference type="EMBL" id="JAAWWL010000001">
    <property type="protein sequence ID" value="NKI30899.1"/>
    <property type="molecule type" value="Genomic_DNA"/>
</dbReference>
<proteinExistence type="predicted"/>
<dbReference type="Proteomes" id="UP000718451">
    <property type="component" value="Unassembled WGS sequence"/>
</dbReference>
<dbReference type="Pfam" id="PF00581">
    <property type="entry name" value="Rhodanese"/>
    <property type="match status" value="1"/>
</dbReference>
<dbReference type="InterPro" id="IPR001763">
    <property type="entry name" value="Rhodanese-like_dom"/>
</dbReference>
<evidence type="ECO:0000256" key="1">
    <source>
        <dbReference type="SAM" id="SignalP"/>
    </source>
</evidence>
<dbReference type="PANTHER" id="PTHR43031:SF1">
    <property type="entry name" value="PYRIDINE NUCLEOTIDE-DISULPHIDE OXIDOREDUCTASE"/>
    <property type="match status" value="1"/>
</dbReference>
<evidence type="ECO:0000313" key="4">
    <source>
        <dbReference type="Proteomes" id="UP000718451"/>
    </source>
</evidence>
<dbReference type="RefSeq" id="WP_168551123.1">
    <property type="nucleotide sequence ID" value="NZ_JAAWWL010000001.1"/>
</dbReference>
<feature type="domain" description="Rhodanese" evidence="2">
    <location>
        <begin position="41"/>
        <end position="125"/>
    </location>
</feature>
<keyword evidence="1" id="KW-0732">Signal</keyword>
<name>A0ABX1GMP6_9FLAO</name>
<gene>
    <name evidence="3" type="ORF">HCU67_03020</name>
</gene>